<dbReference type="PANTHER" id="PTHR38457">
    <property type="entry name" value="REGULATOR ABRB-RELATED"/>
    <property type="match status" value="1"/>
</dbReference>
<dbReference type="Pfam" id="PF05145">
    <property type="entry name" value="AbrB"/>
    <property type="match status" value="1"/>
</dbReference>
<keyword evidence="1" id="KW-0812">Transmembrane</keyword>
<name>A0ABT9YHE1_9BACI</name>
<evidence type="ECO:0000313" key="3">
    <source>
        <dbReference type="Proteomes" id="UP001225034"/>
    </source>
</evidence>
<evidence type="ECO:0000256" key="1">
    <source>
        <dbReference type="SAM" id="Phobius"/>
    </source>
</evidence>
<proteinExistence type="predicted"/>
<feature type="transmembrane region" description="Helical" evidence="1">
    <location>
        <begin position="144"/>
        <end position="160"/>
    </location>
</feature>
<comment type="caution">
    <text evidence="2">The sequence shown here is derived from an EMBL/GenBank/DDBJ whole genome shotgun (WGS) entry which is preliminary data.</text>
</comment>
<feature type="transmembrane region" description="Helical" evidence="1">
    <location>
        <begin position="225"/>
        <end position="243"/>
    </location>
</feature>
<dbReference type="InterPro" id="IPR007820">
    <property type="entry name" value="AbrB_fam"/>
</dbReference>
<accession>A0ABT9YHE1</accession>
<sequence length="346" mass="37255">MRKVVYIVIALIFGGVFNAINVPAGWLLGALLCGIIWSFTIDKIIFSKGYFSIVLAIVGTNIGFTVVLEQFVTYQALILPLLLSILLTIVFGIILGRLFHRWSGLDANTAFFCCLPGGASEVIAVSEEYGADQRIVAAFHTTRITLFVLAIPFVAGLISNGRNDLAVSQPSMSVSGGTLLVVCVMVVALISSRIGKYIPFPGAVIFVSIALGFAAHTFIVPNETMPSIIPGLAQGLMGAILGMRFDRETFHELRRIGKVSALTLFLYFVASFLLALLFFGLTPTSFSESMLGIVPAGAAEMAATALSLNLDSTMVATLQMLRVLCLFAALPFLIKWFAKPIKQESQ</sequence>
<feature type="transmembrane region" description="Helical" evidence="1">
    <location>
        <begin position="172"/>
        <end position="190"/>
    </location>
</feature>
<protein>
    <submittedName>
        <fullName evidence="2">Membrane AbrB-like protein</fullName>
    </submittedName>
</protein>
<dbReference type="NCBIfam" id="TIGR03082">
    <property type="entry name" value="Gneg_AbrB_dup"/>
    <property type="match status" value="2"/>
</dbReference>
<dbReference type="PANTHER" id="PTHR38457:SF1">
    <property type="entry name" value="REGULATOR ABRB-RELATED"/>
    <property type="match status" value="1"/>
</dbReference>
<organism evidence="2 3">
    <name type="scientific">Alkalicoccobacillus murimartini</name>
    <dbReference type="NCBI Taxonomy" id="171685"/>
    <lineage>
        <taxon>Bacteria</taxon>
        <taxon>Bacillati</taxon>
        <taxon>Bacillota</taxon>
        <taxon>Bacilli</taxon>
        <taxon>Bacillales</taxon>
        <taxon>Bacillaceae</taxon>
        <taxon>Alkalicoccobacillus</taxon>
    </lineage>
</organism>
<evidence type="ECO:0000313" key="2">
    <source>
        <dbReference type="EMBL" id="MDQ0207116.1"/>
    </source>
</evidence>
<feature type="transmembrane region" description="Helical" evidence="1">
    <location>
        <begin position="197"/>
        <end position="219"/>
    </location>
</feature>
<dbReference type="EMBL" id="JAUSUA010000002">
    <property type="protein sequence ID" value="MDQ0207116.1"/>
    <property type="molecule type" value="Genomic_DNA"/>
</dbReference>
<keyword evidence="1" id="KW-1133">Transmembrane helix</keyword>
<gene>
    <name evidence="2" type="ORF">J2S05_001915</name>
</gene>
<feature type="transmembrane region" description="Helical" evidence="1">
    <location>
        <begin position="74"/>
        <end position="95"/>
    </location>
</feature>
<feature type="transmembrane region" description="Helical" evidence="1">
    <location>
        <begin position="49"/>
        <end position="68"/>
    </location>
</feature>
<dbReference type="Proteomes" id="UP001225034">
    <property type="component" value="Unassembled WGS sequence"/>
</dbReference>
<reference evidence="2 3" key="1">
    <citation type="submission" date="2023-07" db="EMBL/GenBank/DDBJ databases">
        <title>Genomic Encyclopedia of Type Strains, Phase IV (KMG-IV): sequencing the most valuable type-strain genomes for metagenomic binning, comparative biology and taxonomic classification.</title>
        <authorList>
            <person name="Goeker M."/>
        </authorList>
    </citation>
    <scope>NUCLEOTIDE SEQUENCE [LARGE SCALE GENOMIC DNA]</scope>
    <source>
        <strain evidence="2 3">DSM 19154</strain>
    </source>
</reference>
<keyword evidence="3" id="KW-1185">Reference proteome</keyword>
<feature type="transmembrane region" description="Helical" evidence="1">
    <location>
        <begin position="6"/>
        <end position="37"/>
    </location>
</feature>
<feature type="transmembrane region" description="Helical" evidence="1">
    <location>
        <begin position="320"/>
        <end position="338"/>
    </location>
</feature>
<dbReference type="PIRSF" id="PIRSF038991">
    <property type="entry name" value="Protein_AbrB"/>
    <property type="match status" value="1"/>
</dbReference>
<keyword evidence="1" id="KW-0472">Membrane</keyword>
<feature type="transmembrane region" description="Helical" evidence="1">
    <location>
        <begin position="264"/>
        <end position="281"/>
    </location>
</feature>
<dbReference type="InterPro" id="IPR017516">
    <property type="entry name" value="AbrB_dup"/>
</dbReference>